<feature type="domain" description="HPP transmembrane region" evidence="2">
    <location>
        <begin position="34"/>
        <end position="190"/>
    </location>
</feature>
<sequence>MSGHGVAMRLGRYAFEADSHMLGSRWLGVELVEVSLHEKLISAVGSACAIYCVFYVTNLCLPGLAATGVIASMGASAVLLYAVPHGPLSQPWPLVAGHTLSACIGVTCYQWISHPALATALAVGISIGVMYQLRCIHPPGGATAFTAVMGGQAIHELGYMYVLCPILLNVALMLTLAVVINAPFRWRRYPAGLFQSENADDTQGRVGSAPSHEQVLAAIRSLDSFFDVSEEDLIRLVRELGSADELLFKIDEHSQHKVSLSETEKRTIELTEQPDEILKRRLSDNSDQMLR</sequence>
<dbReference type="PANTHER" id="PTHR33741:SF5">
    <property type="entry name" value="TRANSMEMBRANE PROTEIN DDB_G0269096-RELATED"/>
    <property type="match status" value="1"/>
</dbReference>
<dbReference type="InterPro" id="IPR058581">
    <property type="entry name" value="TM_HPP"/>
</dbReference>
<proteinExistence type="predicted"/>
<evidence type="ECO:0000313" key="3">
    <source>
        <dbReference type="EMBL" id="EMI25889.1"/>
    </source>
</evidence>
<evidence type="ECO:0000313" key="4">
    <source>
        <dbReference type="Proteomes" id="UP000011996"/>
    </source>
</evidence>
<keyword evidence="1" id="KW-0472">Membrane</keyword>
<comment type="caution">
    <text evidence="3">The sequence shown here is derived from an EMBL/GenBank/DDBJ whole genome shotgun (WGS) entry which is preliminary data.</text>
</comment>
<evidence type="ECO:0000256" key="1">
    <source>
        <dbReference type="SAM" id="Phobius"/>
    </source>
</evidence>
<dbReference type="Pfam" id="PF04982">
    <property type="entry name" value="TM_HPP"/>
    <property type="match status" value="1"/>
</dbReference>
<dbReference type="AlphaFoldDB" id="M5SI71"/>
<dbReference type="InterPro" id="IPR007065">
    <property type="entry name" value="HPP"/>
</dbReference>
<dbReference type="STRING" id="1263868.RESH_03510"/>
<organism evidence="3 4">
    <name type="scientific">Rhodopirellula europaea SH398</name>
    <dbReference type="NCBI Taxonomy" id="1263868"/>
    <lineage>
        <taxon>Bacteria</taxon>
        <taxon>Pseudomonadati</taxon>
        <taxon>Planctomycetota</taxon>
        <taxon>Planctomycetia</taxon>
        <taxon>Pirellulales</taxon>
        <taxon>Pirellulaceae</taxon>
        <taxon>Rhodopirellula</taxon>
    </lineage>
</organism>
<gene>
    <name evidence="3" type="ORF">RESH_03510</name>
</gene>
<reference evidence="3 4" key="1">
    <citation type="journal article" date="2013" name="Mar. Genomics">
        <title>Expression of sulfatases in Rhodopirellula baltica and the diversity of sulfatases in the genus Rhodopirellula.</title>
        <authorList>
            <person name="Wegner C.E."/>
            <person name="Richter-Heitmann T."/>
            <person name="Klindworth A."/>
            <person name="Klockow C."/>
            <person name="Richter M."/>
            <person name="Achstetter T."/>
            <person name="Glockner F.O."/>
            <person name="Harder J."/>
        </authorList>
    </citation>
    <scope>NUCLEOTIDE SEQUENCE [LARGE SCALE GENOMIC DNA]</scope>
    <source>
        <strain evidence="3 4">SH398</strain>
    </source>
</reference>
<accession>M5SI71</accession>
<feature type="transmembrane region" description="Helical" evidence="1">
    <location>
        <begin position="64"/>
        <end position="83"/>
    </location>
</feature>
<feature type="transmembrane region" description="Helical" evidence="1">
    <location>
        <begin position="159"/>
        <end position="180"/>
    </location>
</feature>
<dbReference type="PATRIC" id="fig|1263868.3.peg.3786"/>
<keyword evidence="1" id="KW-1133">Transmembrane helix</keyword>
<protein>
    <submittedName>
        <fullName evidence="3">HPP family protein</fullName>
    </submittedName>
</protein>
<dbReference type="Proteomes" id="UP000011996">
    <property type="component" value="Unassembled WGS sequence"/>
</dbReference>
<keyword evidence="1" id="KW-0812">Transmembrane</keyword>
<evidence type="ECO:0000259" key="2">
    <source>
        <dbReference type="Pfam" id="PF04982"/>
    </source>
</evidence>
<dbReference type="PANTHER" id="PTHR33741">
    <property type="entry name" value="TRANSMEMBRANE PROTEIN DDB_G0269096-RELATED"/>
    <property type="match status" value="1"/>
</dbReference>
<dbReference type="EMBL" id="ANOF01000111">
    <property type="protein sequence ID" value="EMI25889.1"/>
    <property type="molecule type" value="Genomic_DNA"/>
</dbReference>
<name>M5SI71_9BACT</name>